<evidence type="ECO:0000313" key="3">
    <source>
        <dbReference type="Proteomes" id="UP000784294"/>
    </source>
</evidence>
<feature type="region of interest" description="Disordered" evidence="1">
    <location>
        <begin position="1"/>
        <end position="74"/>
    </location>
</feature>
<evidence type="ECO:0000256" key="1">
    <source>
        <dbReference type="SAM" id="MobiDB-lite"/>
    </source>
</evidence>
<dbReference type="EMBL" id="CAAALY010110967">
    <property type="protein sequence ID" value="VEL30283.1"/>
    <property type="molecule type" value="Genomic_DNA"/>
</dbReference>
<dbReference type="Proteomes" id="UP000784294">
    <property type="component" value="Unassembled WGS sequence"/>
</dbReference>
<sequence length="74" mass="8236">MSFVPGGRYENFSSPPQQWGQKPQGFGDYQNPVPPSYNDYHQGPGFGSYQQSYGGGPMRGGQPNYRGSQPYGRR</sequence>
<comment type="caution">
    <text evidence="2">The sequence shown here is derived from an EMBL/GenBank/DDBJ whole genome shotgun (WGS) entry which is preliminary data.</text>
</comment>
<gene>
    <name evidence="2" type="ORF">PXEA_LOCUS23723</name>
</gene>
<dbReference type="AlphaFoldDB" id="A0A3S5FF90"/>
<proteinExistence type="predicted"/>
<organism evidence="2 3">
    <name type="scientific">Protopolystoma xenopodis</name>
    <dbReference type="NCBI Taxonomy" id="117903"/>
    <lineage>
        <taxon>Eukaryota</taxon>
        <taxon>Metazoa</taxon>
        <taxon>Spiralia</taxon>
        <taxon>Lophotrochozoa</taxon>
        <taxon>Platyhelminthes</taxon>
        <taxon>Monogenea</taxon>
        <taxon>Polyopisthocotylea</taxon>
        <taxon>Polystomatidea</taxon>
        <taxon>Polystomatidae</taxon>
        <taxon>Protopolystoma</taxon>
    </lineage>
</organism>
<reference evidence="2" key="1">
    <citation type="submission" date="2018-11" db="EMBL/GenBank/DDBJ databases">
        <authorList>
            <consortium name="Pathogen Informatics"/>
        </authorList>
    </citation>
    <scope>NUCLEOTIDE SEQUENCE</scope>
</reference>
<feature type="compositionally biased region" description="Polar residues" evidence="1">
    <location>
        <begin position="11"/>
        <end position="21"/>
    </location>
</feature>
<accession>A0A3S5FF90</accession>
<keyword evidence="3" id="KW-1185">Reference proteome</keyword>
<evidence type="ECO:0000313" key="2">
    <source>
        <dbReference type="EMBL" id="VEL30283.1"/>
    </source>
</evidence>
<name>A0A3S5FF90_9PLAT</name>
<protein>
    <submittedName>
        <fullName evidence="2">Uncharacterized protein</fullName>
    </submittedName>
</protein>